<evidence type="ECO:0000256" key="2">
    <source>
        <dbReference type="ARBA" id="ARBA00009614"/>
    </source>
</evidence>
<comment type="cofactor">
    <cofactor evidence="10">
        <name>Ca(2+)</name>
        <dbReference type="ChEBI" id="CHEBI:29108"/>
    </cofactor>
    <text evidence="10">Can bind about 5 Ca(2+) ions per subunit.</text>
</comment>
<evidence type="ECO:0000259" key="11">
    <source>
        <dbReference type="SMART" id="SM00235"/>
    </source>
</evidence>
<dbReference type="GO" id="GO:0031012">
    <property type="term" value="C:extracellular matrix"/>
    <property type="evidence" value="ECO:0007669"/>
    <property type="project" value="InterPro"/>
</dbReference>
<keyword evidence="7 10" id="KW-0862">Zinc</keyword>
<dbReference type="Pfam" id="PF00413">
    <property type="entry name" value="Peptidase_M10"/>
    <property type="match status" value="1"/>
</dbReference>
<dbReference type="InterPro" id="IPR001818">
    <property type="entry name" value="Pept_M10_metallopeptidase"/>
</dbReference>
<feature type="binding site" description="in inhibited form" evidence="10">
    <location>
        <position position="85"/>
    </location>
    <ligand>
        <name>Zn(2+)</name>
        <dbReference type="ChEBI" id="CHEBI:29105"/>
        <label>2</label>
        <note>catalytic</note>
    </ligand>
</feature>
<keyword evidence="8" id="KW-0482">Metalloprotease</keyword>
<dbReference type="SMART" id="SM00235">
    <property type="entry name" value="ZnMc"/>
    <property type="match status" value="1"/>
</dbReference>
<dbReference type="EMBL" id="JANJYJ010000006">
    <property type="protein sequence ID" value="KAK3204187.1"/>
    <property type="molecule type" value="Genomic_DNA"/>
</dbReference>
<keyword evidence="5 10" id="KW-0479">Metal-binding</keyword>
<dbReference type="InterPro" id="IPR036365">
    <property type="entry name" value="PGBD-like_sf"/>
</dbReference>
<feature type="binding site" evidence="10">
    <location>
        <position position="233"/>
    </location>
    <ligand>
        <name>Zn(2+)</name>
        <dbReference type="ChEBI" id="CHEBI:29105"/>
        <label>2</label>
        <note>catalytic</note>
    </ligand>
</feature>
<evidence type="ECO:0000256" key="7">
    <source>
        <dbReference type="ARBA" id="ARBA00022833"/>
    </source>
</evidence>
<feature type="binding site" evidence="10">
    <location>
        <position position="201"/>
    </location>
    <ligand>
        <name>Ca(2+)</name>
        <dbReference type="ChEBI" id="CHEBI:29108"/>
        <label>3</label>
    </ligand>
</feature>
<evidence type="ECO:0000256" key="3">
    <source>
        <dbReference type="ARBA" id="ARBA00022622"/>
    </source>
</evidence>
<keyword evidence="10" id="KW-0106">Calcium</keyword>
<protein>
    <recommendedName>
        <fullName evidence="11">Peptidase metallopeptidase domain-containing protein</fullName>
    </recommendedName>
</protein>
<dbReference type="PANTHER" id="PTHR10201:SF213">
    <property type="entry name" value="METALLOENDOPROTEINASE 2-MMP-LIKE"/>
    <property type="match status" value="1"/>
</dbReference>
<sequence length="266" mass="29932">MFLKNLQGYQKGDQVNGIKYLKEYLQNFGYLSYHDKSSSSINYDDDDFFDEKLESAIKTYQINFNLNPTGFLDSKTITMMSRPRCGVSDHGMTSSRKNNDSQFHSHYAFLPGNHKWPSNKTIITYAFQPGDPIDASEPIRRALIEWSKYTSFAYEKINDINTADVKIGFYRWGHGDGIPFDGRWHTLAHAFAPTDGRLHYDADEKWVNGAVPGGADLMTVGLHELGHVLGLAHSTVEAAIMYPIVPIGHTKGLNADDIQGIQALYT</sequence>
<dbReference type="InterPro" id="IPR002477">
    <property type="entry name" value="Peptidoglycan-bd-like"/>
</dbReference>
<dbReference type="InterPro" id="IPR021190">
    <property type="entry name" value="Pept_M10A"/>
</dbReference>
<dbReference type="PRINTS" id="PR00138">
    <property type="entry name" value="MATRIXIN"/>
</dbReference>
<keyword evidence="6" id="KW-0378">Hydrolase</keyword>
<feature type="binding site" evidence="10">
    <location>
        <position position="204"/>
    </location>
    <ligand>
        <name>Ca(2+)</name>
        <dbReference type="ChEBI" id="CHEBI:29108"/>
        <label>1</label>
    </ligand>
</feature>
<dbReference type="Pfam" id="PF01471">
    <property type="entry name" value="PG_binding_1"/>
    <property type="match status" value="1"/>
</dbReference>
<evidence type="ECO:0000256" key="6">
    <source>
        <dbReference type="ARBA" id="ARBA00022801"/>
    </source>
</evidence>
<evidence type="ECO:0000256" key="9">
    <source>
        <dbReference type="PIRSR" id="PIRSR621190-1"/>
    </source>
</evidence>
<keyword evidence="4" id="KW-0645">Protease</keyword>
<dbReference type="GO" id="GO:0005886">
    <property type="term" value="C:plasma membrane"/>
    <property type="evidence" value="ECO:0007669"/>
    <property type="project" value="UniProtKB-SubCell"/>
</dbReference>
<feature type="domain" description="Peptidase metallopeptidase" evidence="11">
    <location>
        <begin position="112"/>
        <end position="266"/>
    </location>
</feature>
<feature type="binding site" evidence="10">
    <location>
        <position position="223"/>
    </location>
    <ligand>
        <name>Zn(2+)</name>
        <dbReference type="ChEBI" id="CHEBI:29105"/>
        <label>2</label>
        <note>catalytic</note>
    </ligand>
</feature>
<feature type="binding site" evidence="10">
    <location>
        <position position="176"/>
    </location>
    <ligand>
        <name>Zn(2+)</name>
        <dbReference type="ChEBI" id="CHEBI:29105"/>
        <label>1</label>
    </ligand>
</feature>
<evidence type="ECO:0000313" key="13">
    <source>
        <dbReference type="Proteomes" id="UP001281410"/>
    </source>
</evidence>
<evidence type="ECO:0000256" key="8">
    <source>
        <dbReference type="ARBA" id="ARBA00023049"/>
    </source>
</evidence>
<feature type="active site" evidence="9">
    <location>
        <position position="224"/>
    </location>
</feature>
<dbReference type="GO" id="GO:0004222">
    <property type="term" value="F:metalloendopeptidase activity"/>
    <property type="evidence" value="ECO:0007669"/>
    <property type="project" value="InterPro"/>
</dbReference>
<feature type="binding site" evidence="10">
    <location>
        <position position="199"/>
    </location>
    <ligand>
        <name>Zn(2+)</name>
        <dbReference type="ChEBI" id="CHEBI:29105"/>
        <label>1</label>
    </ligand>
</feature>
<dbReference type="CDD" id="cd04278">
    <property type="entry name" value="ZnMc_MMP"/>
    <property type="match status" value="1"/>
</dbReference>
<evidence type="ECO:0000256" key="10">
    <source>
        <dbReference type="PIRSR" id="PIRSR621190-2"/>
    </source>
</evidence>
<evidence type="ECO:0000313" key="12">
    <source>
        <dbReference type="EMBL" id="KAK3204187.1"/>
    </source>
</evidence>
<feature type="binding site" evidence="10">
    <location>
        <position position="241"/>
    </location>
    <ligand>
        <name>Zn(2+)</name>
        <dbReference type="ChEBI" id="CHEBI:29105"/>
        <label>2</label>
        <note>catalytic</note>
    </ligand>
</feature>
<organism evidence="12 13">
    <name type="scientific">Dipteronia sinensis</name>
    <dbReference type="NCBI Taxonomy" id="43782"/>
    <lineage>
        <taxon>Eukaryota</taxon>
        <taxon>Viridiplantae</taxon>
        <taxon>Streptophyta</taxon>
        <taxon>Embryophyta</taxon>
        <taxon>Tracheophyta</taxon>
        <taxon>Spermatophyta</taxon>
        <taxon>Magnoliopsida</taxon>
        <taxon>eudicotyledons</taxon>
        <taxon>Gunneridae</taxon>
        <taxon>Pentapetalae</taxon>
        <taxon>rosids</taxon>
        <taxon>malvids</taxon>
        <taxon>Sapindales</taxon>
        <taxon>Sapindaceae</taxon>
        <taxon>Hippocastanoideae</taxon>
        <taxon>Acereae</taxon>
        <taxon>Dipteronia</taxon>
    </lineage>
</organism>
<feature type="binding site" evidence="10">
    <location>
        <position position="182"/>
    </location>
    <ligand>
        <name>Ca(2+)</name>
        <dbReference type="ChEBI" id="CHEBI:29108"/>
        <label>3</label>
    </ligand>
</feature>
<dbReference type="InterPro" id="IPR006026">
    <property type="entry name" value="Peptidase_Metallo"/>
</dbReference>
<keyword evidence="3" id="KW-0449">Lipoprotein</keyword>
<dbReference type="SUPFAM" id="SSF47090">
    <property type="entry name" value="PGBD-like"/>
    <property type="match status" value="1"/>
</dbReference>
<feature type="binding site" evidence="10">
    <location>
        <position position="227"/>
    </location>
    <ligand>
        <name>Zn(2+)</name>
        <dbReference type="ChEBI" id="CHEBI:29105"/>
        <label>2</label>
        <note>catalytic</note>
    </ligand>
</feature>
<proteinExistence type="inferred from homology"/>
<feature type="binding site" evidence="10">
    <location>
        <position position="174"/>
    </location>
    <ligand>
        <name>Zn(2+)</name>
        <dbReference type="ChEBI" id="CHEBI:29105"/>
        <label>1</label>
    </ligand>
</feature>
<reference evidence="12" key="1">
    <citation type="journal article" date="2023" name="Plant J.">
        <title>Genome sequences and population genomics provide insights into the demographic history, inbreeding, and mutation load of two 'living fossil' tree species of Dipteronia.</title>
        <authorList>
            <person name="Feng Y."/>
            <person name="Comes H.P."/>
            <person name="Chen J."/>
            <person name="Zhu S."/>
            <person name="Lu R."/>
            <person name="Zhang X."/>
            <person name="Li P."/>
            <person name="Qiu J."/>
            <person name="Olsen K.M."/>
            <person name="Qiu Y."/>
        </authorList>
    </citation>
    <scope>NUCLEOTIDE SEQUENCE</scope>
    <source>
        <strain evidence="12">NBL</strain>
    </source>
</reference>
<feature type="binding site" evidence="10">
    <location>
        <position position="204"/>
    </location>
    <ligand>
        <name>Ca(2+)</name>
        <dbReference type="ChEBI" id="CHEBI:29108"/>
        <label>3</label>
    </ligand>
</feature>
<gene>
    <name evidence="12" type="ORF">Dsin_018233</name>
</gene>
<dbReference type="SUPFAM" id="SSF55486">
    <property type="entry name" value="Metalloproteases ('zincins'), catalytic domain"/>
    <property type="match status" value="1"/>
</dbReference>
<dbReference type="GO" id="GO:0030574">
    <property type="term" value="P:collagen catabolic process"/>
    <property type="evidence" value="ECO:0007669"/>
    <property type="project" value="TreeGrafter"/>
</dbReference>
<evidence type="ECO:0000256" key="4">
    <source>
        <dbReference type="ARBA" id="ARBA00022670"/>
    </source>
</evidence>
<keyword evidence="3" id="KW-0325">Glycoprotein</keyword>
<name>A0AAE0A5I2_9ROSI</name>
<feature type="binding site" evidence="10">
    <location>
        <position position="164"/>
    </location>
    <ligand>
        <name>Ca(2+)</name>
        <dbReference type="ChEBI" id="CHEBI:29108"/>
        <label>2</label>
    </ligand>
</feature>
<evidence type="ECO:0000256" key="1">
    <source>
        <dbReference type="ARBA" id="ARBA00004471"/>
    </source>
</evidence>
<dbReference type="InterPro" id="IPR024079">
    <property type="entry name" value="MetalloPept_cat_dom_sf"/>
</dbReference>
<accession>A0AAE0A5I2</accession>
<comment type="caution">
    <text evidence="12">The sequence shown here is derived from an EMBL/GenBank/DDBJ whole genome shotgun (WGS) entry which is preliminary data.</text>
</comment>
<dbReference type="AlphaFoldDB" id="A0AAE0A5I2"/>
<keyword evidence="3" id="KW-0336">GPI-anchor</keyword>
<dbReference type="GO" id="GO:0006508">
    <property type="term" value="P:proteolysis"/>
    <property type="evidence" value="ECO:0007669"/>
    <property type="project" value="UniProtKB-KW"/>
</dbReference>
<dbReference type="PANTHER" id="PTHR10201">
    <property type="entry name" value="MATRIX METALLOPROTEINASE"/>
    <property type="match status" value="1"/>
</dbReference>
<dbReference type="Gene3D" id="3.40.390.10">
    <property type="entry name" value="Collagenase (Catalytic Domain)"/>
    <property type="match status" value="1"/>
</dbReference>
<dbReference type="GO" id="GO:0030198">
    <property type="term" value="P:extracellular matrix organization"/>
    <property type="evidence" value="ECO:0007669"/>
    <property type="project" value="TreeGrafter"/>
</dbReference>
<dbReference type="Proteomes" id="UP001281410">
    <property type="component" value="Unassembled WGS sequence"/>
</dbReference>
<keyword evidence="3" id="KW-0472">Membrane</keyword>
<dbReference type="GO" id="GO:0008270">
    <property type="term" value="F:zinc ion binding"/>
    <property type="evidence" value="ECO:0007669"/>
    <property type="project" value="InterPro"/>
</dbReference>
<keyword evidence="13" id="KW-1185">Reference proteome</keyword>
<dbReference type="GO" id="GO:0098552">
    <property type="term" value="C:side of membrane"/>
    <property type="evidence" value="ECO:0007669"/>
    <property type="project" value="UniProtKB-KW"/>
</dbReference>
<comment type="similarity">
    <text evidence="2">Belongs to the peptidase M10A family. Matrix metalloproteinases (MMPs) subfamily.</text>
</comment>
<comment type="subcellular location">
    <subcellularLocation>
        <location evidence="1">Cell membrane</location>
        <topology evidence="1">Lipid-anchor</topology>
        <topology evidence="1">GPI-anchor</topology>
        <orientation evidence="1">Extracellular side</orientation>
    </subcellularLocation>
</comment>
<feature type="binding site" evidence="10">
    <location>
        <position position="189"/>
    </location>
    <ligand>
        <name>Zn(2+)</name>
        <dbReference type="ChEBI" id="CHEBI:29105"/>
        <label>1</label>
    </ligand>
</feature>
<dbReference type="InterPro" id="IPR033739">
    <property type="entry name" value="M10A_MMP"/>
</dbReference>
<evidence type="ECO:0000256" key="5">
    <source>
        <dbReference type="ARBA" id="ARBA00022723"/>
    </source>
</evidence>
<comment type="cofactor">
    <cofactor evidence="10">
        <name>Zn(2+)</name>
        <dbReference type="ChEBI" id="CHEBI:29105"/>
    </cofactor>
    <text evidence="10">Binds 2 Zn(2+) ions per subunit.</text>
</comment>
<feature type="binding site" evidence="10">
    <location>
        <position position="181"/>
    </location>
    <ligand>
        <name>Ca(2+)</name>
        <dbReference type="ChEBI" id="CHEBI:29108"/>
        <label>3</label>
    </ligand>
</feature>